<keyword evidence="3" id="KW-1185">Reference proteome</keyword>
<proteinExistence type="predicted"/>
<dbReference type="Gene3D" id="3.30.559.10">
    <property type="entry name" value="Chloramphenicol acetyltransferase-like domain"/>
    <property type="match status" value="1"/>
</dbReference>
<dbReference type="InterPro" id="IPR052058">
    <property type="entry name" value="Alcohol_O-acetyltransferase"/>
</dbReference>
<evidence type="ECO:0000313" key="2">
    <source>
        <dbReference type="EMBL" id="PNV75621.1"/>
    </source>
</evidence>
<dbReference type="Proteomes" id="UP000094669">
    <property type="component" value="Unassembled WGS sequence"/>
</dbReference>
<dbReference type="InterPro" id="IPR001242">
    <property type="entry name" value="Condensation_dom"/>
</dbReference>
<dbReference type="PANTHER" id="PTHR28037:SF1">
    <property type="entry name" value="ALCOHOL O-ACETYLTRANSFERASE 1-RELATED"/>
    <property type="match status" value="1"/>
</dbReference>
<feature type="domain" description="Condensation" evidence="1">
    <location>
        <begin position="28"/>
        <end position="426"/>
    </location>
</feature>
<dbReference type="PANTHER" id="PTHR28037">
    <property type="entry name" value="ALCOHOL O-ACETYLTRANSFERASE 1-RELATED"/>
    <property type="match status" value="1"/>
</dbReference>
<name>A0ABX4YK43_9LEPT</name>
<sequence>MHGIPESKKNKTEFMRSLDHAEANFWLYDHVSSMNFAVMASGNGDLKVEDLRKGLDTVQSRHGLARVAIERKYGADPHLCFITDPNAKIPLVVQEFSRDWKTKVAKDSIRPFSLGEAPLIRAVLHRSDDGSDWAFAIVFHHSIADGRSGMHFLLDVLRAFSLGRGEYSSSPQVLPSLMDLYSAEGRANEEKLKEKPLSLPRFSRKSNELSPEIISFQIESDELRELLRKGREKGVSLHGVLGAAQISSFYNLFGAGAGGVLNLSTPADLRPYLSQSIDDSSLGLYITLLTTQLKFGTSFWSLAKQIKDDLKNRLNRREGRAFYELLPPPEQFLQREDGLRVFSSLMTKTPQTSVLSNVGVLPDAEIPNLQIREISFTVHPSLTQTLFTTATTFRGRLVININFDSNRWEKDEIRQYVANFQKVLSKQVS</sequence>
<reference evidence="2" key="1">
    <citation type="submission" date="2018-01" db="EMBL/GenBank/DDBJ databases">
        <title>Genomic characterization of Leptospira inadai serogroup Lyme isolated from captured rat in Brazil and comparative analysis with human reference strain.</title>
        <authorList>
            <person name="Moreno L.Z."/>
            <person name="Loureiro A.P."/>
            <person name="Miraglia F."/>
            <person name="Kremer F.S."/>
            <person name="Eslabao M.R."/>
            <person name="Dellagostin O.A."/>
            <person name="Lilenbaum W."/>
            <person name="Moreno A.M."/>
        </authorList>
    </citation>
    <scope>NUCLEOTIDE SEQUENCE [LARGE SCALE GENOMIC DNA]</scope>
    <source>
        <strain evidence="2">M34/99</strain>
    </source>
</reference>
<accession>A0ABX4YK43</accession>
<gene>
    <name evidence="2" type="ORF">BES34_008340</name>
</gene>
<comment type="caution">
    <text evidence="2">The sequence shown here is derived from an EMBL/GenBank/DDBJ whole genome shotgun (WGS) entry which is preliminary data.</text>
</comment>
<dbReference type="InterPro" id="IPR023213">
    <property type="entry name" value="CAT-like_dom_sf"/>
</dbReference>
<evidence type="ECO:0000259" key="1">
    <source>
        <dbReference type="Pfam" id="PF00668"/>
    </source>
</evidence>
<dbReference type="Pfam" id="PF00668">
    <property type="entry name" value="Condensation"/>
    <property type="match status" value="1"/>
</dbReference>
<dbReference type="EMBL" id="MCRM02000006">
    <property type="protein sequence ID" value="PNV75621.1"/>
    <property type="molecule type" value="Genomic_DNA"/>
</dbReference>
<evidence type="ECO:0000313" key="3">
    <source>
        <dbReference type="Proteomes" id="UP000094669"/>
    </source>
</evidence>
<dbReference type="Gene3D" id="3.30.559.30">
    <property type="entry name" value="Nonribosomal peptide synthetase, condensation domain"/>
    <property type="match status" value="1"/>
</dbReference>
<protein>
    <submittedName>
        <fullName evidence="2">Condensation protein</fullName>
    </submittedName>
</protein>
<organism evidence="2 3">
    <name type="scientific">Leptospira inadai serovar Lyme</name>
    <dbReference type="NCBI Taxonomy" id="293084"/>
    <lineage>
        <taxon>Bacteria</taxon>
        <taxon>Pseudomonadati</taxon>
        <taxon>Spirochaetota</taxon>
        <taxon>Spirochaetia</taxon>
        <taxon>Leptospirales</taxon>
        <taxon>Leptospiraceae</taxon>
        <taxon>Leptospira</taxon>
    </lineage>
</organism>
<dbReference type="SUPFAM" id="SSF52777">
    <property type="entry name" value="CoA-dependent acyltransferases"/>
    <property type="match status" value="2"/>
</dbReference>